<evidence type="ECO:0000313" key="2">
    <source>
        <dbReference type="Proteomes" id="UP000324974"/>
    </source>
</evidence>
<keyword evidence="2" id="KW-1185">Reference proteome</keyword>
<dbReference type="EMBL" id="CP042425">
    <property type="protein sequence ID" value="QEL19069.1"/>
    <property type="molecule type" value="Genomic_DNA"/>
</dbReference>
<dbReference type="AlphaFoldDB" id="A0A5C1AI11"/>
<accession>A0A5C1AI11</accession>
<dbReference type="Proteomes" id="UP000324974">
    <property type="component" value="Chromosome"/>
</dbReference>
<protein>
    <submittedName>
        <fullName evidence="1">Uncharacterized protein</fullName>
    </submittedName>
</protein>
<reference evidence="2" key="1">
    <citation type="submission" date="2019-08" db="EMBL/GenBank/DDBJ databases">
        <title>Limnoglobus roseus gen. nov., sp. nov., a novel freshwater planctomycete with a giant genome from the family Gemmataceae.</title>
        <authorList>
            <person name="Kulichevskaya I.S."/>
            <person name="Naumoff D.G."/>
            <person name="Miroshnikov K."/>
            <person name="Ivanova A."/>
            <person name="Philippov D.A."/>
            <person name="Hakobyan A."/>
            <person name="Rijpstra I.C."/>
            <person name="Sinninghe Damste J.S."/>
            <person name="Liesack W."/>
            <person name="Dedysh S.N."/>
        </authorList>
    </citation>
    <scope>NUCLEOTIDE SEQUENCE [LARGE SCALE GENOMIC DNA]</scope>
    <source>
        <strain evidence="2">PX52</strain>
    </source>
</reference>
<evidence type="ECO:0000313" key="1">
    <source>
        <dbReference type="EMBL" id="QEL19069.1"/>
    </source>
</evidence>
<dbReference type="KEGG" id="lrs:PX52LOC_06126"/>
<gene>
    <name evidence="1" type="ORF">PX52LOC_06126</name>
</gene>
<proteinExistence type="predicted"/>
<name>A0A5C1AI11_9BACT</name>
<dbReference type="RefSeq" id="WP_149113507.1">
    <property type="nucleotide sequence ID" value="NZ_CP042425.1"/>
</dbReference>
<organism evidence="1 2">
    <name type="scientific">Limnoglobus roseus</name>
    <dbReference type="NCBI Taxonomy" id="2598579"/>
    <lineage>
        <taxon>Bacteria</taxon>
        <taxon>Pseudomonadati</taxon>
        <taxon>Planctomycetota</taxon>
        <taxon>Planctomycetia</taxon>
        <taxon>Gemmatales</taxon>
        <taxon>Gemmataceae</taxon>
        <taxon>Limnoglobus</taxon>
    </lineage>
</organism>
<sequence>MLSFFISPFVAPLFNPGSPATSAKPSKSLRDRLAVAVADLLELMSQGYSFADAEVGRDRVASVLRLAVRLIRLGRVRLAEENRLAPALPPKPLWERLTDSASTIEVILEGGEFTDADFDADGVAALEVLAKSLWQTLEDHLAAVPTPDEREEIGFLAYAPDTAVED</sequence>